<proteinExistence type="predicted"/>
<protein>
    <recommendedName>
        <fullName evidence="5">Lipoprotein</fullName>
    </recommendedName>
</protein>
<comment type="caution">
    <text evidence="3">The sequence shown here is derived from an EMBL/GenBank/DDBJ whole genome shotgun (WGS) entry which is preliminary data.</text>
</comment>
<dbReference type="EMBL" id="AUZI01000023">
    <property type="protein sequence ID" value="KID48445.1"/>
    <property type="molecule type" value="Genomic_DNA"/>
</dbReference>
<organism evidence="3 4">
    <name type="scientific">Fusobacterium necrophorum subsp. funduliforme B35</name>
    <dbReference type="NCBI Taxonomy" id="1226633"/>
    <lineage>
        <taxon>Bacteria</taxon>
        <taxon>Fusobacteriati</taxon>
        <taxon>Fusobacteriota</taxon>
        <taxon>Fusobacteriia</taxon>
        <taxon>Fusobacteriales</taxon>
        <taxon>Fusobacteriaceae</taxon>
        <taxon>Fusobacterium</taxon>
    </lineage>
</organism>
<feature type="chain" id="PRO_5014213916" description="Lipoprotein" evidence="2">
    <location>
        <begin position="22"/>
        <end position="71"/>
    </location>
</feature>
<feature type="signal peptide" evidence="2">
    <location>
        <begin position="1"/>
        <end position="21"/>
    </location>
</feature>
<feature type="compositionally biased region" description="Basic and acidic residues" evidence="1">
    <location>
        <begin position="45"/>
        <end position="54"/>
    </location>
</feature>
<dbReference type="PATRIC" id="fig|1226633.4.peg.1869"/>
<evidence type="ECO:0000313" key="4">
    <source>
        <dbReference type="Proteomes" id="UP000031184"/>
    </source>
</evidence>
<dbReference type="PROSITE" id="PS51257">
    <property type="entry name" value="PROKAR_LIPOPROTEIN"/>
    <property type="match status" value="1"/>
</dbReference>
<reference evidence="3 4" key="1">
    <citation type="submission" date="2013-08" db="EMBL/GenBank/DDBJ databases">
        <title>An opportunistic ruminal bacterium that causes liver abscesses in cattle.</title>
        <authorList>
            <person name="Benahmed F.H."/>
            <person name="Rasmussen M."/>
            <person name="Harbottle H."/>
            <person name="Soppet D."/>
            <person name="Nagaraja T.G."/>
            <person name="Davidson M."/>
        </authorList>
    </citation>
    <scope>NUCLEOTIDE SEQUENCE [LARGE SCALE GENOMIC DNA]</scope>
    <source>
        <strain evidence="3 4">B35</strain>
    </source>
</reference>
<evidence type="ECO:0000313" key="3">
    <source>
        <dbReference type="EMBL" id="KID48445.1"/>
    </source>
</evidence>
<feature type="region of interest" description="Disordered" evidence="1">
    <location>
        <begin position="44"/>
        <end position="71"/>
    </location>
</feature>
<evidence type="ECO:0008006" key="5">
    <source>
        <dbReference type="Google" id="ProtNLM"/>
    </source>
</evidence>
<gene>
    <name evidence="3" type="ORF">C095_09215</name>
</gene>
<evidence type="ECO:0000256" key="2">
    <source>
        <dbReference type="SAM" id="SignalP"/>
    </source>
</evidence>
<dbReference type="Proteomes" id="UP000031184">
    <property type="component" value="Unassembled WGS sequence"/>
</dbReference>
<keyword evidence="2" id="KW-0732">Signal</keyword>
<evidence type="ECO:0000256" key="1">
    <source>
        <dbReference type="SAM" id="MobiDB-lite"/>
    </source>
</evidence>
<dbReference type="AlphaFoldDB" id="A0A017H679"/>
<dbReference type="RefSeq" id="WP_039122271.1">
    <property type="nucleotide sequence ID" value="NZ_AOJP01000002.1"/>
</dbReference>
<name>A0A017H679_9FUSO</name>
<accession>A0A017H679</accession>
<sequence>MKWKKTHVILVCSTLFMTACSTSVGVGTGFHLGGLGVGVSTSTPIKKEKAKTTEEVANEALQKTKNQEKAQ</sequence>